<keyword evidence="4" id="KW-1185">Reference proteome</keyword>
<keyword evidence="2" id="KW-1133">Transmembrane helix</keyword>
<feature type="transmembrane region" description="Helical" evidence="2">
    <location>
        <begin position="185"/>
        <end position="204"/>
    </location>
</feature>
<feature type="region of interest" description="Disordered" evidence="1">
    <location>
        <begin position="242"/>
        <end position="266"/>
    </location>
</feature>
<dbReference type="EMBL" id="JACHVU010000011">
    <property type="protein sequence ID" value="MBB2992765.1"/>
    <property type="molecule type" value="Genomic_DNA"/>
</dbReference>
<name>A0A839QE49_MYCIR</name>
<gene>
    <name evidence="3" type="ORF">FHR72_004269</name>
</gene>
<sequence>MTRIAHVLAVLAVIAVPAFGWFAAGWSGATTLVVYWFETLAGSLFIAGRIFFHRRWSPRRGHFRYEASNANKRSPSSSSFMSGFLMVSLTFTAAHGVFLAVIVFLLGRNGQAELAEISWRSVQNGALAVLGLLLVDFLVDLATLRHWSFWQIEQTAQRGFSRVIVVHLTLIFGMFGVAITGATEALFGFFVVLKSLASLSFVLLQWEPARPPQWLSRLMNKVPNVHPGERFEDFWVKDRADEQARRERNEQPWVARRSTAGPAPRG</sequence>
<dbReference type="InterPro" id="IPR045466">
    <property type="entry name" value="DUF6498"/>
</dbReference>
<evidence type="ECO:0000313" key="3">
    <source>
        <dbReference type="EMBL" id="MBB2992765.1"/>
    </source>
</evidence>
<dbReference type="Pfam" id="PF20108">
    <property type="entry name" value="DUF6498"/>
    <property type="match status" value="1"/>
</dbReference>
<evidence type="ECO:0000256" key="2">
    <source>
        <dbReference type="SAM" id="Phobius"/>
    </source>
</evidence>
<protein>
    <submittedName>
        <fullName evidence="3">Cytochrome b561</fullName>
    </submittedName>
</protein>
<feature type="transmembrane region" description="Helical" evidence="2">
    <location>
        <begin position="126"/>
        <end position="147"/>
    </location>
</feature>
<organism evidence="3 4">
    <name type="scientific">Mycolicibacterium iranicum</name>
    <name type="common">Mycobacterium iranicum</name>
    <dbReference type="NCBI Taxonomy" id="912594"/>
    <lineage>
        <taxon>Bacteria</taxon>
        <taxon>Bacillati</taxon>
        <taxon>Actinomycetota</taxon>
        <taxon>Actinomycetes</taxon>
        <taxon>Mycobacteriales</taxon>
        <taxon>Mycobacteriaceae</taxon>
        <taxon>Mycolicibacterium</taxon>
    </lineage>
</organism>
<keyword evidence="2" id="KW-0472">Membrane</keyword>
<feature type="transmembrane region" description="Helical" evidence="2">
    <location>
        <begin position="7"/>
        <end position="27"/>
    </location>
</feature>
<feature type="transmembrane region" description="Helical" evidence="2">
    <location>
        <begin position="159"/>
        <end position="179"/>
    </location>
</feature>
<proteinExistence type="predicted"/>
<evidence type="ECO:0000256" key="1">
    <source>
        <dbReference type="SAM" id="MobiDB-lite"/>
    </source>
</evidence>
<accession>A0A839QE49</accession>
<keyword evidence="2" id="KW-0812">Transmembrane</keyword>
<reference evidence="3 4" key="1">
    <citation type="submission" date="2020-08" db="EMBL/GenBank/DDBJ databases">
        <title>The Agave Microbiome: Exploring the role of microbial communities in plant adaptations to desert environments.</title>
        <authorList>
            <person name="Partida-Martinez L.P."/>
        </authorList>
    </citation>
    <scope>NUCLEOTIDE SEQUENCE [LARGE SCALE GENOMIC DNA]</scope>
    <source>
        <strain evidence="3 4">AT2.18</strain>
    </source>
</reference>
<feature type="transmembrane region" description="Helical" evidence="2">
    <location>
        <begin position="83"/>
        <end position="106"/>
    </location>
</feature>
<dbReference type="AlphaFoldDB" id="A0A839QE49"/>
<dbReference type="RefSeq" id="WP_183471794.1">
    <property type="nucleotide sequence ID" value="NZ_JACHVU010000011.1"/>
</dbReference>
<dbReference type="Proteomes" id="UP000550501">
    <property type="component" value="Unassembled WGS sequence"/>
</dbReference>
<feature type="transmembrane region" description="Helical" evidence="2">
    <location>
        <begin position="33"/>
        <end position="52"/>
    </location>
</feature>
<comment type="caution">
    <text evidence="3">The sequence shown here is derived from an EMBL/GenBank/DDBJ whole genome shotgun (WGS) entry which is preliminary data.</text>
</comment>
<evidence type="ECO:0000313" key="4">
    <source>
        <dbReference type="Proteomes" id="UP000550501"/>
    </source>
</evidence>